<keyword evidence="7 9" id="KW-1133">Transmembrane helix</keyword>
<dbReference type="GO" id="GO:0005524">
    <property type="term" value="F:ATP binding"/>
    <property type="evidence" value="ECO:0007669"/>
    <property type="project" value="UniProtKB-KW"/>
</dbReference>
<dbReference type="InterPro" id="IPR003593">
    <property type="entry name" value="AAA+_ATPase"/>
</dbReference>
<evidence type="ECO:0000313" key="13">
    <source>
        <dbReference type="Proteomes" id="UP000187485"/>
    </source>
</evidence>
<feature type="transmembrane region" description="Helical" evidence="9">
    <location>
        <begin position="55"/>
        <end position="76"/>
    </location>
</feature>
<keyword evidence="6" id="KW-0067">ATP-binding</keyword>
<dbReference type="OrthoDB" id="9762517at2"/>
<dbReference type="CDD" id="cd18584">
    <property type="entry name" value="ABC_6TM_AarD_CydD"/>
    <property type="match status" value="1"/>
</dbReference>
<dbReference type="Proteomes" id="UP000187485">
    <property type="component" value="Unassembled WGS sequence"/>
</dbReference>
<name>A0A1L8CV42_9THEO</name>
<dbReference type="PANTHER" id="PTHR24221">
    <property type="entry name" value="ATP-BINDING CASSETTE SUB-FAMILY B"/>
    <property type="match status" value="1"/>
</dbReference>
<evidence type="ECO:0000256" key="3">
    <source>
        <dbReference type="ARBA" id="ARBA00022475"/>
    </source>
</evidence>
<feature type="transmembrane region" description="Helical" evidence="9">
    <location>
        <begin position="159"/>
        <end position="180"/>
    </location>
</feature>
<dbReference type="GO" id="GO:0140359">
    <property type="term" value="F:ABC-type transporter activity"/>
    <property type="evidence" value="ECO:0007669"/>
    <property type="project" value="InterPro"/>
</dbReference>
<feature type="domain" description="ABC transmembrane type-1" evidence="11">
    <location>
        <begin position="20"/>
        <end position="301"/>
    </location>
</feature>
<dbReference type="SMART" id="SM00382">
    <property type="entry name" value="AAA"/>
    <property type="match status" value="1"/>
</dbReference>
<gene>
    <name evidence="12" type="ORF">cpu_12900</name>
</gene>
<comment type="subcellular location">
    <subcellularLocation>
        <location evidence="1">Cell membrane</location>
        <topology evidence="1">Multi-pass membrane protein</topology>
    </subcellularLocation>
</comment>
<dbReference type="InterPro" id="IPR014216">
    <property type="entry name" value="ABC_transptr_CydD"/>
</dbReference>
<dbReference type="InterPro" id="IPR017871">
    <property type="entry name" value="ABC_transporter-like_CS"/>
</dbReference>
<dbReference type="InterPro" id="IPR039421">
    <property type="entry name" value="Type_1_exporter"/>
</dbReference>
<dbReference type="GO" id="GO:0005886">
    <property type="term" value="C:plasma membrane"/>
    <property type="evidence" value="ECO:0007669"/>
    <property type="project" value="UniProtKB-SubCell"/>
</dbReference>
<dbReference type="STRING" id="870242.cpu_12900"/>
<feature type="transmembrane region" description="Helical" evidence="9">
    <location>
        <begin position="265"/>
        <end position="287"/>
    </location>
</feature>
<dbReference type="Pfam" id="PF00664">
    <property type="entry name" value="ABC_membrane"/>
    <property type="match status" value="1"/>
</dbReference>
<evidence type="ECO:0000256" key="9">
    <source>
        <dbReference type="SAM" id="Phobius"/>
    </source>
</evidence>
<keyword evidence="13" id="KW-1185">Reference proteome</keyword>
<dbReference type="GO" id="GO:0042883">
    <property type="term" value="P:cysteine transport"/>
    <property type="evidence" value="ECO:0007669"/>
    <property type="project" value="InterPro"/>
</dbReference>
<evidence type="ECO:0000256" key="8">
    <source>
        <dbReference type="ARBA" id="ARBA00023136"/>
    </source>
</evidence>
<dbReference type="InterPro" id="IPR011527">
    <property type="entry name" value="ABC1_TM_dom"/>
</dbReference>
<feature type="transmembrane region" description="Helical" evidence="9">
    <location>
        <begin position="20"/>
        <end position="43"/>
    </location>
</feature>
<dbReference type="Gene3D" id="1.20.1560.10">
    <property type="entry name" value="ABC transporter type 1, transmembrane domain"/>
    <property type="match status" value="1"/>
</dbReference>
<dbReference type="GO" id="GO:0016887">
    <property type="term" value="F:ATP hydrolysis activity"/>
    <property type="evidence" value="ECO:0007669"/>
    <property type="project" value="InterPro"/>
</dbReference>
<evidence type="ECO:0000256" key="4">
    <source>
        <dbReference type="ARBA" id="ARBA00022692"/>
    </source>
</evidence>
<dbReference type="EMBL" id="BDJK01000019">
    <property type="protein sequence ID" value="GAV22780.1"/>
    <property type="molecule type" value="Genomic_DNA"/>
</dbReference>
<dbReference type="InterPro" id="IPR003439">
    <property type="entry name" value="ABC_transporter-like_ATP-bd"/>
</dbReference>
<feature type="domain" description="ABC transporter" evidence="10">
    <location>
        <begin position="335"/>
        <end position="569"/>
    </location>
</feature>
<dbReference type="AlphaFoldDB" id="A0A1L8CV42"/>
<dbReference type="SUPFAM" id="SSF52540">
    <property type="entry name" value="P-loop containing nucleoside triphosphate hydrolases"/>
    <property type="match status" value="1"/>
</dbReference>
<evidence type="ECO:0000313" key="12">
    <source>
        <dbReference type="EMBL" id="GAV22780.1"/>
    </source>
</evidence>
<dbReference type="SUPFAM" id="SSF90123">
    <property type="entry name" value="ABC transporter transmembrane region"/>
    <property type="match status" value="1"/>
</dbReference>
<dbReference type="FunFam" id="3.40.50.300:FF:000221">
    <property type="entry name" value="Multidrug ABC transporter ATP-binding protein"/>
    <property type="match status" value="1"/>
</dbReference>
<dbReference type="InterPro" id="IPR036640">
    <property type="entry name" value="ABC1_TM_sf"/>
</dbReference>
<keyword evidence="4 9" id="KW-0812">Transmembrane</keyword>
<accession>A0A1L8CV42</accession>
<keyword evidence="5" id="KW-0547">Nucleotide-binding</keyword>
<organism evidence="12 13">
    <name type="scientific">Carboxydothermus pertinax</name>
    <dbReference type="NCBI Taxonomy" id="870242"/>
    <lineage>
        <taxon>Bacteria</taxon>
        <taxon>Bacillati</taxon>
        <taxon>Bacillota</taxon>
        <taxon>Clostridia</taxon>
        <taxon>Thermoanaerobacterales</taxon>
        <taxon>Thermoanaerobacteraceae</taxon>
        <taxon>Carboxydothermus</taxon>
    </lineage>
</organism>
<evidence type="ECO:0000256" key="7">
    <source>
        <dbReference type="ARBA" id="ARBA00022989"/>
    </source>
</evidence>
<evidence type="ECO:0000259" key="11">
    <source>
        <dbReference type="PROSITE" id="PS50929"/>
    </source>
</evidence>
<evidence type="ECO:0000259" key="10">
    <source>
        <dbReference type="PROSITE" id="PS50893"/>
    </source>
</evidence>
<sequence length="574" mass="63845">MVEKRLNQEGLKFKGYLIELALASLISGGLVIAQAYFLAYIVNGAFLAKKGLKELWPYFLALFLIITLRFTAGYFGEKVGTRLSAKVTGSLRERLLLKISALGTKLLLPEKTGELLTLVLEGVENLEVYYARYLPQLISAGIIPLMILVVVLTHDLISGIIMLLTAPLIPVFMMLIGSFAEKLAQKQWVTLSRLSGRFFELLQGIADLKAFGQSKNQVEELKKSGIAFRDATMEVLRVAFLSALMLEILATISTAMVAVEVGLRLLYGKMEFIVAFFTLLLAPEYYLPLRNLGSSFHSGRTAMASSHKLWEVLDQKENKVFVNKRSITWNSPPEIIFQEISHSFSPGKEVLKKINLTIKPYEKVALIGPSGAGKSTLVKLLLGLERPARGEILINEVPLYELSEQDWYGQVSYLSQSPFIFPGTIAENIALGKKDAGLEEIKRAAILARAHPFIAALPEGYNTVIGEGGRGLSVGERQRIALARVFLKDAKIVILDEPTAGLDYKTEEILEKVIKKLAENRTVIMIAHRLSTVYQADKIVLLNQGEVAGIGRHEELFQENQFYRQLLKAYRGEV</sequence>
<dbReference type="RefSeq" id="WP_075859241.1">
    <property type="nucleotide sequence ID" value="NZ_BDJK01000019.1"/>
</dbReference>
<feature type="transmembrane region" description="Helical" evidence="9">
    <location>
        <begin position="133"/>
        <end position="153"/>
    </location>
</feature>
<dbReference type="PANTHER" id="PTHR24221:SF590">
    <property type="entry name" value="COMPONENT LINKED WITH THE ASSEMBLY OF CYTOCHROME' TRANSPORT TRANSMEMBRANE ATP-BINDING PROTEIN ABC TRANSPORTER CYDD-RELATED"/>
    <property type="match status" value="1"/>
</dbReference>
<reference evidence="13" key="1">
    <citation type="submission" date="2016-12" db="EMBL/GenBank/DDBJ databases">
        <title>Draft Genome Sequences od Carboxydothermus pertinax and islandicus, Hydrogenogenic Carboxydotrophic Bacteria.</title>
        <authorList>
            <person name="Fukuyama Y."/>
            <person name="Ohmae K."/>
            <person name="Yoneda Y."/>
            <person name="Yoshida T."/>
            <person name="Sako Y."/>
        </authorList>
    </citation>
    <scope>NUCLEOTIDE SEQUENCE [LARGE SCALE GENOMIC DNA]</scope>
    <source>
        <strain evidence="13">Ug1</strain>
    </source>
</reference>
<evidence type="ECO:0000256" key="2">
    <source>
        <dbReference type="ARBA" id="ARBA00022448"/>
    </source>
</evidence>
<proteinExistence type="predicted"/>
<evidence type="ECO:0000256" key="6">
    <source>
        <dbReference type="ARBA" id="ARBA00022840"/>
    </source>
</evidence>
<dbReference type="PROSITE" id="PS50929">
    <property type="entry name" value="ABC_TM1F"/>
    <property type="match status" value="1"/>
</dbReference>
<dbReference type="Pfam" id="PF00005">
    <property type="entry name" value="ABC_tran"/>
    <property type="match status" value="1"/>
</dbReference>
<keyword evidence="8 9" id="KW-0472">Membrane</keyword>
<keyword evidence="2" id="KW-0813">Transport</keyword>
<dbReference type="PROSITE" id="PS50893">
    <property type="entry name" value="ABC_TRANSPORTER_2"/>
    <property type="match status" value="1"/>
</dbReference>
<dbReference type="Gene3D" id="3.40.50.300">
    <property type="entry name" value="P-loop containing nucleotide triphosphate hydrolases"/>
    <property type="match status" value="1"/>
</dbReference>
<keyword evidence="3" id="KW-1003">Cell membrane</keyword>
<evidence type="ECO:0000256" key="5">
    <source>
        <dbReference type="ARBA" id="ARBA00022741"/>
    </source>
</evidence>
<comment type="caution">
    <text evidence="12">The sequence shown here is derived from an EMBL/GenBank/DDBJ whole genome shotgun (WGS) entry which is preliminary data.</text>
</comment>
<dbReference type="InterPro" id="IPR027417">
    <property type="entry name" value="P-loop_NTPase"/>
</dbReference>
<protein>
    <submittedName>
        <fullName evidence="12">Thiol reductant ABC exporter subunit CydD</fullName>
    </submittedName>
</protein>
<dbReference type="NCBIfam" id="TIGR02857">
    <property type="entry name" value="CydD"/>
    <property type="match status" value="1"/>
</dbReference>
<dbReference type="PROSITE" id="PS00211">
    <property type="entry name" value="ABC_TRANSPORTER_1"/>
    <property type="match status" value="1"/>
</dbReference>
<feature type="transmembrane region" description="Helical" evidence="9">
    <location>
        <begin position="238"/>
        <end position="259"/>
    </location>
</feature>
<evidence type="ECO:0000256" key="1">
    <source>
        <dbReference type="ARBA" id="ARBA00004651"/>
    </source>
</evidence>